<dbReference type="Gramene" id="MELO3C034355.2.1">
    <property type="protein sequence ID" value="MELO3C034355.2.1"/>
    <property type="gene ID" value="MELO3C034355.2"/>
</dbReference>
<keyword evidence="1" id="KW-0812">Transmembrane</keyword>
<keyword evidence="1" id="KW-1133">Transmembrane helix</keyword>
<name>A0A9I9EIP3_CUCME</name>
<dbReference type="EnsemblPlants" id="MELO3C034355.2.1">
    <property type="protein sequence ID" value="MELO3C034355.2.1"/>
    <property type="gene ID" value="MELO3C034355.2"/>
</dbReference>
<reference evidence="2" key="1">
    <citation type="submission" date="2023-03" db="UniProtKB">
        <authorList>
            <consortium name="EnsemblPlants"/>
        </authorList>
    </citation>
    <scope>IDENTIFICATION</scope>
</reference>
<evidence type="ECO:0000313" key="2">
    <source>
        <dbReference type="EnsemblPlants" id="MELO3C034355.2.1"/>
    </source>
</evidence>
<keyword evidence="1" id="KW-0472">Membrane</keyword>
<feature type="transmembrane region" description="Helical" evidence="1">
    <location>
        <begin position="47"/>
        <end position="66"/>
    </location>
</feature>
<dbReference type="AlphaFoldDB" id="A0A9I9EIP3"/>
<sequence>IIFIVLTQFQIEILPLNFCPPITLLSVPSSSSSSSSFFFFFLKPREFLAMGIILGLMLMQLSMELIKTPTSLGRFVKAYTTCLRAESGLNHLKTCF</sequence>
<organism evidence="2">
    <name type="scientific">Cucumis melo</name>
    <name type="common">Muskmelon</name>
    <dbReference type="NCBI Taxonomy" id="3656"/>
    <lineage>
        <taxon>Eukaryota</taxon>
        <taxon>Viridiplantae</taxon>
        <taxon>Streptophyta</taxon>
        <taxon>Embryophyta</taxon>
        <taxon>Tracheophyta</taxon>
        <taxon>Spermatophyta</taxon>
        <taxon>Magnoliopsida</taxon>
        <taxon>eudicotyledons</taxon>
        <taxon>Gunneridae</taxon>
        <taxon>Pentapetalae</taxon>
        <taxon>rosids</taxon>
        <taxon>fabids</taxon>
        <taxon>Cucurbitales</taxon>
        <taxon>Cucurbitaceae</taxon>
        <taxon>Benincaseae</taxon>
        <taxon>Cucumis</taxon>
    </lineage>
</organism>
<accession>A0A9I9EIP3</accession>
<proteinExistence type="predicted"/>
<evidence type="ECO:0000256" key="1">
    <source>
        <dbReference type="SAM" id="Phobius"/>
    </source>
</evidence>
<protein>
    <submittedName>
        <fullName evidence="2">Uncharacterized protein</fullName>
    </submittedName>
</protein>